<accession>A0A974S0U6</accession>
<feature type="domain" description="Polysaccharide biosynthesis protein CapD-like" evidence="3">
    <location>
        <begin position="278"/>
        <end position="561"/>
    </location>
</feature>
<dbReference type="InterPro" id="IPR051203">
    <property type="entry name" value="Polysaccharide_Synthase-Rel"/>
</dbReference>
<dbReference type="InterPro" id="IPR036291">
    <property type="entry name" value="NAD(P)-bd_dom_sf"/>
</dbReference>
<dbReference type="AlphaFoldDB" id="A0A974S0U6"/>
<evidence type="ECO:0000259" key="3">
    <source>
        <dbReference type="Pfam" id="PF02719"/>
    </source>
</evidence>
<dbReference type="CDD" id="cd05237">
    <property type="entry name" value="UDP_invert_4-6DH_SDR_e"/>
    <property type="match status" value="1"/>
</dbReference>
<keyword evidence="2" id="KW-0812">Transmembrane</keyword>
<sequence>MTSQQRLFFVILVDSCIVLSAIFAGRFLVDATIYVVTIPLIVSSLTILISHHVFSIQFKLYKKAWEYASISELLLIFKTVTASILVTSIVQLTVLQEVYFRLLAVTWLLHLLFIGGSRFCWRIYRDRYLAKEQNRKRTLIIGAGSAGTMIARQLLKKNESDLLPVAFIDDNRRKHGLDIYGIPVIGGVSKIVETIQNYSIERIIIAIPSLNKQQINTIYTECAKTDVKTQTLPMIEHLLTGQLSVNKLRDIQVEDLLGRKTVELDIEGISEYVTNKVILVTGAGGSIGSEICRQICKFTPQKVILLGHGENSIYSIEMELREKYKQTNIEFLPEIADVQDFKKMMMVMEIYKPDVVYHAAAHKHVPLMENNPEEAVKNNLIGTMNVAQAASWNGVGIFVMISSDKAVNPTSVMGATKRLAEMAIQDMDQKSDTRLVAVRFGNVLGSRGSVIPLFTKQIERGGPVTVTHPDMVRYFMTIPEASRLVIQAGALASGGEIFVLDMGEPVKIVDLAKNVIRLSGNSVEEIGISFSGIRPGEKLFEELLNKDEVHETHIYPNIYIGKTGELYQLEIENIVKNYADWDRESLRNSLINLANHRVVPQPSLSIN</sequence>
<evidence type="ECO:0000313" key="4">
    <source>
        <dbReference type="EMBL" id="QQT00733.1"/>
    </source>
</evidence>
<dbReference type="SUPFAM" id="SSF53335">
    <property type="entry name" value="S-adenosyl-L-methionine-dependent methyltransferases"/>
    <property type="match status" value="1"/>
</dbReference>
<dbReference type="SUPFAM" id="SSF51735">
    <property type="entry name" value="NAD(P)-binding Rossmann-fold domains"/>
    <property type="match status" value="1"/>
</dbReference>
<dbReference type="Proteomes" id="UP000595254">
    <property type="component" value="Chromosome"/>
</dbReference>
<dbReference type="InterPro" id="IPR003869">
    <property type="entry name" value="Polysac_CapD-like"/>
</dbReference>
<reference evidence="4 5" key="1">
    <citation type="submission" date="2021-01" db="EMBL/GenBank/DDBJ databases">
        <title>FDA dAtabase for Regulatory Grade micrObial Sequences (FDA-ARGOS): Supporting development and validation of Infectious Disease Dx tests.</title>
        <authorList>
            <person name="Nelson B."/>
            <person name="Plummer A."/>
            <person name="Tallon L."/>
            <person name="Sadzewicz L."/>
            <person name="Zhao X."/>
            <person name="Boylan J."/>
            <person name="Ott S."/>
            <person name="Bowen H."/>
            <person name="Vavikolanu K."/>
            <person name="Mehta A."/>
            <person name="Aluvathingal J."/>
            <person name="Nadendla S."/>
            <person name="Myers T."/>
            <person name="Yan Y."/>
            <person name="Sichtig H."/>
        </authorList>
    </citation>
    <scope>NUCLEOTIDE SEQUENCE [LARGE SCALE GENOMIC DNA]</scope>
    <source>
        <strain evidence="4 5">FDAARGOS_1161</strain>
    </source>
</reference>
<evidence type="ECO:0000256" key="2">
    <source>
        <dbReference type="SAM" id="Phobius"/>
    </source>
</evidence>
<feature type="transmembrane region" description="Helical" evidence="2">
    <location>
        <begin position="138"/>
        <end position="155"/>
    </location>
</feature>
<feature type="transmembrane region" description="Helical" evidence="2">
    <location>
        <begin position="7"/>
        <end position="27"/>
    </location>
</feature>
<name>A0A974S0U6_PERPY</name>
<keyword evidence="2" id="KW-1133">Transmembrane helix</keyword>
<evidence type="ECO:0000256" key="1">
    <source>
        <dbReference type="ARBA" id="ARBA00007430"/>
    </source>
</evidence>
<keyword evidence="5" id="KW-1185">Reference proteome</keyword>
<evidence type="ECO:0000313" key="5">
    <source>
        <dbReference type="Proteomes" id="UP000595254"/>
    </source>
</evidence>
<protein>
    <submittedName>
        <fullName evidence="4">Polysaccharide biosynthesis protein</fullName>
    </submittedName>
</protein>
<comment type="similarity">
    <text evidence="1">Belongs to the polysaccharide synthase family.</text>
</comment>
<proteinExistence type="inferred from homology"/>
<dbReference type="Pfam" id="PF02719">
    <property type="entry name" value="Polysacc_synt_2"/>
    <property type="match status" value="1"/>
</dbReference>
<keyword evidence="2" id="KW-0472">Membrane</keyword>
<feature type="transmembrane region" description="Helical" evidence="2">
    <location>
        <begin position="75"/>
        <end position="92"/>
    </location>
</feature>
<dbReference type="RefSeq" id="WP_040372936.1">
    <property type="nucleotide sequence ID" value="NZ_CP068053.1"/>
</dbReference>
<dbReference type="EMBL" id="CP068053">
    <property type="protein sequence ID" value="QQT00733.1"/>
    <property type="molecule type" value="Genomic_DNA"/>
</dbReference>
<gene>
    <name evidence="4" type="ORF">I6J18_02020</name>
</gene>
<dbReference type="KEGG" id="ppsr:I6J18_02020"/>
<feature type="transmembrane region" description="Helical" evidence="2">
    <location>
        <begin position="33"/>
        <end position="54"/>
    </location>
</feature>
<dbReference type="PANTHER" id="PTHR43318:SF1">
    <property type="entry name" value="POLYSACCHARIDE BIOSYNTHESIS PROTEIN EPSC-RELATED"/>
    <property type="match status" value="1"/>
</dbReference>
<dbReference type="Pfam" id="PF13727">
    <property type="entry name" value="CoA_binding_3"/>
    <property type="match status" value="1"/>
</dbReference>
<dbReference type="InterPro" id="IPR029063">
    <property type="entry name" value="SAM-dependent_MTases_sf"/>
</dbReference>
<organism evidence="4 5">
    <name type="scientific">Peribacillus psychrosaccharolyticus</name>
    <name type="common">Bacillus psychrosaccharolyticus</name>
    <dbReference type="NCBI Taxonomy" id="1407"/>
    <lineage>
        <taxon>Bacteria</taxon>
        <taxon>Bacillati</taxon>
        <taxon>Bacillota</taxon>
        <taxon>Bacilli</taxon>
        <taxon>Bacillales</taxon>
        <taxon>Bacillaceae</taxon>
        <taxon>Peribacillus</taxon>
    </lineage>
</organism>
<feature type="transmembrane region" description="Helical" evidence="2">
    <location>
        <begin position="98"/>
        <end position="117"/>
    </location>
</feature>
<dbReference type="PANTHER" id="PTHR43318">
    <property type="entry name" value="UDP-N-ACETYLGLUCOSAMINE 4,6-DEHYDRATASE"/>
    <property type="match status" value="1"/>
</dbReference>
<dbReference type="Gene3D" id="3.40.50.720">
    <property type="entry name" value="NAD(P)-binding Rossmann-like Domain"/>
    <property type="match status" value="2"/>
</dbReference>